<dbReference type="PROSITE" id="PS51257">
    <property type="entry name" value="PROKAR_LIPOPROTEIN"/>
    <property type="match status" value="1"/>
</dbReference>
<evidence type="ECO:0000313" key="3">
    <source>
        <dbReference type="EMBL" id="MUH72967.1"/>
    </source>
</evidence>
<dbReference type="Pfam" id="PF02469">
    <property type="entry name" value="Fasciclin"/>
    <property type="match status" value="4"/>
</dbReference>
<feature type="signal peptide" evidence="1">
    <location>
        <begin position="1"/>
        <end position="24"/>
    </location>
</feature>
<protein>
    <submittedName>
        <fullName evidence="3">Fasciclin domain-containing protein</fullName>
    </submittedName>
</protein>
<dbReference type="OrthoDB" id="9800666at2"/>
<proteinExistence type="predicted"/>
<dbReference type="PANTHER" id="PTHR10900">
    <property type="entry name" value="PERIOSTIN-RELATED"/>
    <property type="match status" value="1"/>
</dbReference>
<name>A0A6N8FCS1_9GAMM</name>
<feature type="chain" id="PRO_5027041894" evidence="1">
    <location>
        <begin position="25"/>
        <end position="607"/>
    </location>
</feature>
<dbReference type="GO" id="GO:0005615">
    <property type="term" value="C:extracellular space"/>
    <property type="evidence" value="ECO:0007669"/>
    <property type="project" value="TreeGrafter"/>
</dbReference>
<organism evidence="3 4">
    <name type="scientific">Psychrosphaera haliotis</name>
    <dbReference type="NCBI Taxonomy" id="555083"/>
    <lineage>
        <taxon>Bacteria</taxon>
        <taxon>Pseudomonadati</taxon>
        <taxon>Pseudomonadota</taxon>
        <taxon>Gammaproteobacteria</taxon>
        <taxon>Alteromonadales</taxon>
        <taxon>Pseudoalteromonadaceae</taxon>
        <taxon>Psychrosphaera</taxon>
    </lineage>
</organism>
<evidence type="ECO:0000313" key="4">
    <source>
        <dbReference type="Proteomes" id="UP000439994"/>
    </source>
</evidence>
<feature type="domain" description="FAS1" evidence="2">
    <location>
        <begin position="177"/>
        <end position="313"/>
    </location>
</feature>
<dbReference type="PANTHER" id="PTHR10900:SF77">
    <property type="entry name" value="FI19380P1"/>
    <property type="match status" value="1"/>
</dbReference>
<dbReference type="Gene3D" id="2.30.180.10">
    <property type="entry name" value="FAS1 domain"/>
    <property type="match status" value="4"/>
</dbReference>
<feature type="domain" description="FAS1" evidence="2">
    <location>
        <begin position="34"/>
        <end position="167"/>
    </location>
</feature>
<feature type="domain" description="FAS1" evidence="2">
    <location>
        <begin position="469"/>
        <end position="604"/>
    </location>
</feature>
<dbReference type="EMBL" id="WOCD01000005">
    <property type="protein sequence ID" value="MUH72967.1"/>
    <property type="molecule type" value="Genomic_DNA"/>
</dbReference>
<dbReference type="InterPro" id="IPR050904">
    <property type="entry name" value="Adhesion/Biosynth-related"/>
</dbReference>
<comment type="caution">
    <text evidence="3">The sequence shown here is derived from an EMBL/GenBank/DDBJ whole genome shotgun (WGS) entry which is preliminary data.</text>
</comment>
<sequence length="607" mass="63032">MRNFKVIKIKALLLITCSIFFIQACNDSDDEVPVATIVDVAKANGNFTTLIAALEATGLDETLSDTDSTYTVFAPTDAAFALLGDDAITSLLNDTDTLSNILTYHVISGEVSSVAAEAAVGITVEMVNEDSIGISLDGDNLLVNTATVTTVDIETDNGIIHVIDAVLMPPAAKGTPMDNIVETAVAAGNFTTLVSVLEATELDDVLASEDSTFTVFAPTDAAFAMIDEETLGLLLDNPNVLASILLQHVVAGVEVDSVNAYALNGTSVTTASQAAIDVSINASTDMLLFGGANVISKDIYTSNGVIHVIDAVVIGDVALPEPPISLVDVARENGSFTTLVAAIEATGLDIVLADTDSTYTVFAPSDAAFEKLPEGTVAGLLADTETLSDILLYHVLAGNVTSDTAITVAQSNSSLITMENTDNVALSYVDSTLFVNNASVVTTDVMADNGTIHVLDTVIMPPVEKGEPTQSIVDVAVADDRFTTLVDALTAANLVDVLANEESTFTVFAPTNDAFDKIDSAALNALLADTEALREVLLQHVITAEVNSVSAYSLNGTNVGTASGNDVGILIDANTGSLQFGGANVIITDIYTTNGIIHVIDTVVVEP</sequence>
<keyword evidence="1" id="KW-0732">Signal</keyword>
<dbReference type="AlphaFoldDB" id="A0A6N8FCS1"/>
<accession>A0A6N8FCS1</accession>
<dbReference type="Proteomes" id="UP000439994">
    <property type="component" value="Unassembled WGS sequence"/>
</dbReference>
<evidence type="ECO:0000256" key="1">
    <source>
        <dbReference type="SAM" id="SignalP"/>
    </source>
</evidence>
<dbReference type="PROSITE" id="PS50213">
    <property type="entry name" value="FAS1"/>
    <property type="match status" value="4"/>
</dbReference>
<evidence type="ECO:0000259" key="2">
    <source>
        <dbReference type="PROSITE" id="PS50213"/>
    </source>
</evidence>
<dbReference type="SUPFAM" id="SSF82153">
    <property type="entry name" value="FAS1 domain"/>
    <property type="match status" value="4"/>
</dbReference>
<dbReference type="SMART" id="SM00554">
    <property type="entry name" value="FAS1"/>
    <property type="match status" value="4"/>
</dbReference>
<feature type="domain" description="FAS1" evidence="2">
    <location>
        <begin position="323"/>
        <end position="459"/>
    </location>
</feature>
<reference evidence="3 4" key="1">
    <citation type="submission" date="2019-11" db="EMBL/GenBank/DDBJ databases">
        <title>P. haliotis isolates from Z. marina roots.</title>
        <authorList>
            <person name="Cohen M."/>
            <person name="Jospin G."/>
            <person name="Eisen J.A."/>
            <person name="Coil D.A."/>
        </authorList>
    </citation>
    <scope>NUCLEOTIDE SEQUENCE [LARGE SCALE GENOMIC DNA]</scope>
    <source>
        <strain evidence="3 4">UCD-MCMsp1aY</strain>
    </source>
</reference>
<dbReference type="InterPro" id="IPR036378">
    <property type="entry name" value="FAS1_dom_sf"/>
</dbReference>
<dbReference type="FunFam" id="2.30.180.10:FF:000032">
    <property type="entry name" value="Fasciclin domain-containing protein, putative"/>
    <property type="match status" value="4"/>
</dbReference>
<gene>
    <name evidence="3" type="ORF">GNP35_11025</name>
</gene>
<keyword evidence="4" id="KW-1185">Reference proteome</keyword>
<dbReference type="InterPro" id="IPR000782">
    <property type="entry name" value="FAS1_domain"/>
</dbReference>